<dbReference type="InterPro" id="IPR024733">
    <property type="entry name" value="NAGLU_tim-barrel"/>
</dbReference>
<dbReference type="InterPro" id="IPR024732">
    <property type="entry name" value="NAGLU_C"/>
</dbReference>
<dbReference type="Pfam" id="PF12971">
    <property type="entry name" value="NAGLU_N"/>
    <property type="match status" value="1"/>
</dbReference>
<organism evidence="5 6">
    <name type="scientific">Rohdeia mirabilis</name>
    <dbReference type="NCBI Taxonomy" id="2528008"/>
    <lineage>
        <taxon>Bacteria</taxon>
        <taxon>Pseudomonadati</taxon>
        <taxon>Planctomycetota</taxon>
        <taxon>Planctomycetia</taxon>
        <taxon>Planctomycetia incertae sedis</taxon>
        <taxon>Rohdeia</taxon>
    </lineage>
</organism>
<dbReference type="EMBL" id="CP036290">
    <property type="protein sequence ID" value="QDU84390.1"/>
    <property type="molecule type" value="Genomic_DNA"/>
</dbReference>
<sequence length="1358" mass="144872">MAIVALVLWIGAAPAAWCQDGADGVRRLAERLLGQRASDVTFELASGTLGDGNDSFAVLEVEDTTRIYGESTSALARGLFEYLRRDVSALPSWWSGTALQSAARAGDALPAATPSKGGSAYQLRLYLEPEAFAYAGAFWDAARLEREVDLAALRGFNAITLPLGRDLVMTEVYKRLGLEPQVYTTWSVGAAFRAFGWCGEAVGWMGPQSLTFAEADAALARRAVGRMRDLGIEPVLPAFTGVLPAGFAEQFPGATFHELPEWAGLGRSVLLDAADPLFDRLAELYYEEQERAVGKSRLYFGSPLGEKRPPLDDVEGLARMAGGVSRALGLLRPEARWIVSAWPFRFDRGFWTDARIAGFLGGAPVEQVVLLDKVASTDPVWERTDSFFGRPFLWGVTPSFGGRQRLGGPLEPVATELRRAASESETLTGFALAHESPGVDPLRFEYLCDQLWTKESIDADAWIESWVRARYGAADPRAVRAWRRILVAAYGENVVDSGPSAIVAAPSTFAPPPVPYDAAALVEAWRELVAVAEEGAPRPALVFDLVDIGRQVLSNATVEPIGAALDAFAAGDVEGLAAPSARTLAAMTDLDELLATHPAFLLGAWLQSAGARGGDDVERAAIVAGARALVTHFGPIGSSLRDWGGREWAGLVGAFHRERWRRLFEALATSAGSGTEFDAAAFDAGLAAFEREWAARANPYSAVPMGDPVGTARRLLDRWGPELSAGATPPVESGPSLVDASTLPLARWRVGDDRAVDGPRLVAELEFAAFLRESFGVGFDLIEWRASGWDDGQNGGAREAVVSALATTPGAVRDLAARAGARLALVSGADGFGADTQAERARRRELERLVTDLELGAVVLDARLGELRETSRAALMRTLLALRERASDLLVLSRGLDLGEAAPIAATSQVASGPWFAAPRSAALHVHGDELARGRAETRLSETRGVPVDGRQGWADALVWQAFGLAPLFAFDVGGAPWLLEDTDLVRFARLLELFEENRALLAEPVTLASSAYASGAVARGNTRAQIVVVRNLAFETVTVELPVGPALGLDPQLAYEARQWHPSERYLGRVPSGDSIPITVAPFGCVLIALSADGFEDPIVEGSEQLWIPGPEGTARRVVLFGDPGGEVRIRLRGDASVFERATVDGVGVDAVLGGGELRLRFPGEPADAASGTRALGAFELADLPSNSSELVGAARASIGSGSPFAVLAERGTSGFAEVERTRRLVQADLERRGASGAPIDVLQNQPRHARRLRVTLPDHLRAGQSIAVAVEWAEGGTPGTLAVTARIPGRGLVGARSRFGPPGAPTYVVELRPEDAGREIDLWILDDSAESVGIERARAWLRDGPEVRAARTLVLE</sequence>
<dbReference type="Pfam" id="PF05089">
    <property type="entry name" value="NAGLU"/>
    <property type="match status" value="1"/>
</dbReference>
<name>A0A518CYS8_9BACT</name>
<accession>A0A518CYS8</accession>
<keyword evidence="1" id="KW-0378">Hydrolase</keyword>
<dbReference type="InterPro" id="IPR007781">
    <property type="entry name" value="NAGLU"/>
</dbReference>
<feature type="domain" description="Alpha-N-acetylglucosaminidase tim-barrel" evidence="2">
    <location>
        <begin position="126"/>
        <end position="453"/>
    </location>
</feature>
<keyword evidence="6" id="KW-1185">Reference proteome</keyword>
<dbReference type="Pfam" id="PF12972">
    <property type="entry name" value="NAGLU_C"/>
    <property type="match status" value="1"/>
</dbReference>
<gene>
    <name evidence="5" type="ORF">Pla163_14970</name>
</gene>
<dbReference type="GO" id="GO:0016787">
    <property type="term" value="F:hydrolase activity"/>
    <property type="evidence" value="ECO:0007669"/>
    <property type="project" value="UniProtKB-KW"/>
</dbReference>
<evidence type="ECO:0000259" key="3">
    <source>
        <dbReference type="Pfam" id="PF12971"/>
    </source>
</evidence>
<dbReference type="GO" id="GO:0005975">
    <property type="term" value="P:carbohydrate metabolic process"/>
    <property type="evidence" value="ECO:0007669"/>
    <property type="project" value="UniProtKB-ARBA"/>
</dbReference>
<dbReference type="PANTHER" id="PTHR12872">
    <property type="entry name" value="ALPHA-N-ACETYLGLUCOSAMINIDASE"/>
    <property type="match status" value="1"/>
</dbReference>
<proteinExistence type="predicted"/>
<evidence type="ECO:0000259" key="2">
    <source>
        <dbReference type="Pfam" id="PF05089"/>
    </source>
</evidence>
<feature type="domain" description="Alpha-N-acetylglucosaminidase C-terminal" evidence="4">
    <location>
        <begin position="462"/>
        <end position="717"/>
    </location>
</feature>
<reference evidence="5 6" key="1">
    <citation type="submission" date="2019-02" db="EMBL/GenBank/DDBJ databases">
        <title>Deep-cultivation of Planctomycetes and their phenomic and genomic characterization uncovers novel biology.</title>
        <authorList>
            <person name="Wiegand S."/>
            <person name="Jogler M."/>
            <person name="Boedeker C."/>
            <person name="Pinto D."/>
            <person name="Vollmers J."/>
            <person name="Rivas-Marin E."/>
            <person name="Kohn T."/>
            <person name="Peeters S.H."/>
            <person name="Heuer A."/>
            <person name="Rast P."/>
            <person name="Oberbeckmann S."/>
            <person name="Bunk B."/>
            <person name="Jeske O."/>
            <person name="Meyerdierks A."/>
            <person name="Storesund J.E."/>
            <person name="Kallscheuer N."/>
            <person name="Luecker S."/>
            <person name="Lage O.M."/>
            <person name="Pohl T."/>
            <person name="Merkel B.J."/>
            <person name="Hornburger P."/>
            <person name="Mueller R.-W."/>
            <person name="Bruemmer F."/>
            <person name="Labrenz M."/>
            <person name="Spormann A.M."/>
            <person name="Op den Camp H."/>
            <person name="Overmann J."/>
            <person name="Amann R."/>
            <person name="Jetten M.S.M."/>
            <person name="Mascher T."/>
            <person name="Medema M.H."/>
            <person name="Devos D.P."/>
            <person name="Kaster A.-K."/>
            <person name="Ovreas L."/>
            <person name="Rohde M."/>
            <person name="Galperin M.Y."/>
            <person name="Jogler C."/>
        </authorList>
    </citation>
    <scope>NUCLEOTIDE SEQUENCE [LARGE SCALE GENOMIC DNA]</scope>
    <source>
        <strain evidence="5 6">Pla163</strain>
    </source>
</reference>
<evidence type="ECO:0000256" key="1">
    <source>
        <dbReference type="ARBA" id="ARBA00022801"/>
    </source>
</evidence>
<dbReference type="Proteomes" id="UP000319342">
    <property type="component" value="Chromosome"/>
</dbReference>
<evidence type="ECO:0000313" key="6">
    <source>
        <dbReference type="Proteomes" id="UP000319342"/>
    </source>
</evidence>
<dbReference type="PANTHER" id="PTHR12872:SF1">
    <property type="entry name" value="ALPHA-N-ACETYLGLUCOSAMINIDASE"/>
    <property type="match status" value="1"/>
</dbReference>
<dbReference type="Gene3D" id="3.20.20.80">
    <property type="entry name" value="Glycosidases"/>
    <property type="match status" value="1"/>
</dbReference>
<evidence type="ECO:0000313" key="5">
    <source>
        <dbReference type="EMBL" id="QDU84390.1"/>
    </source>
</evidence>
<dbReference type="InterPro" id="IPR029018">
    <property type="entry name" value="Hex-like_dom2"/>
</dbReference>
<feature type="domain" description="Alpha-N-acetylglucosaminidase N-terminal" evidence="3">
    <location>
        <begin position="24"/>
        <end position="102"/>
    </location>
</feature>
<dbReference type="Gene3D" id="1.20.120.670">
    <property type="entry name" value="N-acetyl-b-d-glucoasminidase"/>
    <property type="match status" value="1"/>
</dbReference>
<evidence type="ECO:0000259" key="4">
    <source>
        <dbReference type="Pfam" id="PF12972"/>
    </source>
</evidence>
<dbReference type="InterPro" id="IPR024240">
    <property type="entry name" value="NAGLU_N"/>
</dbReference>
<dbReference type="Gene3D" id="3.30.379.10">
    <property type="entry name" value="Chitobiase/beta-hexosaminidase domain 2-like"/>
    <property type="match status" value="1"/>
</dbReference>
<protein>
    <submittedName>
        <fullName evidence="5">Alpha-N-acetylglucosaminidase (NAGLU) tim-barrel domain protein</fullName>
    </submittedName>
</protein>